<dbReference type="Proteomes" id="UP001174677">
    <property type="component" value="Chromosome 12"/>
</dbReference>
<dbReference type="Gene3D" id="1.10.10.10">
    <property type="entry name" value="Winged helix-like DNA-binding domain superfamily/Winged helix DNA-binding domain"/>
    <property type="match status" value="1"/>
</dbReference>
<reference evidence="8 9" key="1">
    <citation type="journal article" date="2023" name="Plant Biotechnol. J.">
        <title>Chromosome-level wild Hevea brasiliensis genome provides new tools for genomic-assisted breeding and valuable loci to elevate rubber yield.</title>
        <authorList>
            <person name="Cheng H."/>
            <person name="Song X."/>
            <person name="Hu Y."/>
            <person name="Wu T."/>
            <person name="Yang Q."/>
            <person name="An Z."/>
            <person name="Feng S."/>
            <person name="Deng Z."/>
            <person name="Wu W."/>
            <person name="Zeng X."/>
            <person name="Tu M."/>
            <person name="Wang X."/>
            <person name="Huang H."/>
        </authorList>
    </citation>
    <scope>NUCLEOTIDE SEQUENCE [LARGE SCALE GENOMIC DNA]</scope>
    <source>
        <strain evidence="8">MT/VB/25A 57/8</strain>
    </source>
</reference>
<feature type="domain" description="Disease resistance R13L4/SHOC-2-like LRR" evidence="7">
    <location>
        <begin position="546"/>
        <end position="896"/>
    </location>
</feature>
<dbReference type="Pfam" id="PF23598">
    <property type="entry name" value="LRR_14"/>
    <property type="match status" value="1"/>
</dbReference>
<dbReference type="CDD" id="cd14798">
    <property type="entry name" value="RX-CC_like"/>
    <property type="match status" value="1"/>
</dbReference>
<dbReference type="InterPro" id="IPR042197">
    <property type="entry name" value="Apaf_helical"/>
</dbReference>
<evidence type="ECO:0000256" key="2">
    <source>
        <dbReference type="ARBA" id="ARBA00022741"/>
    </source>
</evidence>
<dbReference type="Gene3D" id="1.20.5.4130">
    <property type="match status" value="1"/>
</dbReference>
<dbReference type="SUPFAM" id="SSF52058">
    <property type="entry name" value="L domain-like"/>
    <property type="match status" value="1"/>
</dbReference>
<dbReference type="Gene3D" id="3.40.50.300">
    <property type="entry name" value="P-loop containing nucleotide triphosphate hydrolases"/>
    <property type="match status" value="1"/>
</dbReference>
<dbReference type="Pfam" id="PF00931">
    <property type="entry name" value="NB-ARC"/>
    <property type="match status" value="1"/>
</dbReference>
<keyword evidence="1" id="KW-0677">Repeat</keyword>
<dbReference type="InterPro" id="IPR002182">
    <property type="entry name" value="NB-ARC"/>
</dbReference>
<evidence type="ECO:0000313" key="9">
    <source>
        <dbReference type="Proteomes" id="UP001174677"/>
    </source>
</evidence>
<evidence type="ECO:0000259" key="4">
    <source>
        <dbReference type="Pfam" id="PF00931"/>
    </source>
</evidence>
<dbReference type="SUPFAM" id="SSF52540">
    <property type="entry name" value="P-loop containing nucleoside triphosphate hydrolases"/>
    <property type="match status" value="1"/>
</dbReference>
<dbReference type="EMBL" id="JARPOI010000012">
    <property type="protein sequence ID" value="KAJ9167292.1"/>
    <property type="molecule type" value="Genomic_DNA"/>
</dbReference>
<dbReference type="InterPro" id="IPR032675">
    <property type="entry name" value="LRR_dom_sf"/>
</dbReference>
<gene>
    <name evidence="8" type="ORF">P3X46_021956</name>
</gene>
<evidence type="ECO:0000259" key="5">
    <source>
        <dbReference type="Pfam" id="PF18052"/>
    </source>
</evidence>
<evidence type="ECO:0000313" key="8">
    <source>
        <dbReference type="EMBL" id="KAJ9167292.1"/>
    </source>
</evidence>
<dbReference type="Pfam" id="PF23559">
    <property type="entry name" value="WHD_DRP"/>
    <property type="match status" value="1"/>
</dbReference>
<dbReference type="InterPro" id="IPR038005">
    <property type="entry name" value="RX-like_CC"/>
</dbReference>
<feature type="domain" description="NB-ARC" evidence="4">
    <location>
        <begin position="169"/>
        <end position="338"/>
    </location>
</feature>
<accession>A0ABQ9LJ59</accession>
<dbReference type="InterPro" id="IPR027417">
    <property type="entry name" value="P-loop_NTPase"/>
</dbReference>
<evidence type="ECO:0000256" key="1">
    <source>
        <dbReference type="ARBA" id="ARBA00022737"/>
    </source>
</evidence>
<dbReference type="Pfam" id="PF18052">
    <property type="entry name" value="Rx_N"/>
    <property type="match status" value="1"/>
</dbReference>
<evidence type="ECO:0000256" key="3">
    <source>
        <dbReference type="ARBA" id="ARBA00022821"/>
    </source>
</evidence>
<feature type="domain" description="Disease resistance protein winged helix" evidence="6">
    <location>
        <begin position="427"/>
        <end position="496"/>
    </location>
</feature>
<dbReference type="Gene3D" id="1.10.8.430">
    <property type="entry name" value="Helical domain of apoptotic protease-activating factors"/>
    <property type="match status" value="1"/>
</dbReference>
<dbReference type="InterPro" id="IPR018170">
    <property type="entry name" value="Aldo/ket_reductase_CS"/>
</dbReference>
<organism evidence="8 9">
    <name type="scientific">Hevea brasiliensis</name>
    <name type="common">Para rubber tree</name>
    <name type="synonym">Siphonia brasiliensis</name>
    <dbReference type="NCBI Taxonomy" id="3981"/>
    <lineage>
        <taxon>Eukaryota</taxon>
        <taxon>Viridiplantae</taxon>
        <taxon>Streptophyta</taxon>
        <taxon>Embryophyta</taxon>
        <taxon>Tracheophyta</taxon>
        <taxon>Spermatophyta</taxon>
        <taxon>Magnoliopsida</taxon>
        <taxon>eudicotyledons</taxon>
        <taxon>Gunneridae</taxon>
        <taxon>Pentapetalae</taxon>
        <taxon>rosids</taxon>
        <taxon>fabids</taxon>
        <taxon>Malpighiales</taxon>
        <taxon>Euphorbiaceae</taxon>
        <taxon>Crotonoideae</taxon>
        <taxon>Micrandreae</taxon>
        <taxon>Hevea</taxon>
    </lineage>
</organism>
<evidence type="ECO:0000259" key="7">
    <source>
        <dbReference type="Pfam" id="PF23598"/>
    </source>
</evidence>
<keyword evidence="9" id="KW-1185">Reference proteome</keyword>
<dbReference type="PRINTS" id="PR00364">
    <property type="entry name" value="DISEASERSIST"/>
</dbReference>
<dbReference type="InterPro" id="IPR058922">
    <property type="entry name" value="WHD_DRP"/>
</dbReference>
<protein>
    <recommendedName>
        <fullName evidence="10">Disease resistance protein RPM1-like</fullName>
    </recommendedName>
</protein>
<dbReference type="InterPro" id="IPR041118">
    <property type="entry name" value="Rx_N"/>
</dbReference>
<feature type="domain" description="Disease resistance N-terminal" evidence="5">
    <location>
        <begin position="5"/>
        <end position="91"/>
    </location>
</feature>
<proteinExistence type="predicted"/>
<dbReference type="PANTHER" id="PTHR23155">
    <property type="entry name" value="DISEASE RESISTANCE PROTEIN RP"/>
    <property type="match status" value="1"/>
</dbReference>
<keyword evidence="2" id="KW-0547">Nucleotide-binding</keyword>
<evidence type="ECO:0008006" key="10">
    <source>
        <dbReference type="Google" id="ProtNLM"/>
    </source>
</evidence>
<name>A0ABQ9LJ59_HEVBR</name>
<keyword evidence="3" id="KW-0611">Plant defense</keyword>
<dbReference type="PANTHER" id="PTHR23155:SF1232">
    <property type="entry name" value="OS09G0270700 PROTEIN"/>
    <property type="match status" value="1"/>
</dbReference>
<evidence type="ECO:0000259" key="6">
    <source>
        <dbReference type="Pfam" id="PF23559"/>
    </source>
</evidence>
<sequence>MASAAVDHVIGLIVSTVQNEATLSVGINDELDEIKRELVSMKSFLHDAERKRVMSEVMKTWVADVRDIADQIEDLIDEYMYYVYRQQHFTKLHRIFRTPKTRLETRQIASKLQQINKTIKGMDERRQRYGIDRIEGTNDHYNFPLYQRDLALFMKEDDVVGFVDESRLLKTWLMDKEEHRTLISTVGMGGSGKTTLVAKTYNDETVKSYFECCAWITVSQTYTRDDLLRSLIKEFHQSRKEEVPNDLGTKDFKDLVGILIGYLEQKKYLVVLDDVWDTNLWEAIKVSLPNNQFGSRIMLTTRKEDVGSYSSDVRSHILTIKPLKEKEAWDLFCMKAFSSCPGNSCPKELEPWALELVRKCKGLPLAVVALGGLLSSKKSITEWSSVCDNLNWQLNNNQMLEVVKSILLLSFSDLPSPLKHCFLYCCLFPEDYEIRRKRLIKLWIAEGFVQQVDRTAPKEVAESYLMELILRSMLQVVRRNEFGRPKRCKMHDLLREIGLSISEKEKFGVVYDGKVEIGECESHQARRLSIQTTKGDLQSYSSITRLRSLFVFVNGSVSFSNTLLSKFKLLRTLDLENAAIDVLPEELGTLFNLRYLNLRGTPMAELPKSIGELRNLELLDISETNIKELPSEVAKLQNLRHLNMWSKFIADIHNFELVRGMQVPFEISKLKKLQVMANIEAEGNIIKQLRSMTQVSRMGISNLKEADEQNMCSSIQNLKLLHHLCLMVNNETEFLRVDALRTPPPQLQKLFLFGKLENVPHWFCSLQNLTYLWLHWSRLKDDPLPHIAALPNLRKVILVNSFVEENLHFCSGFAKLKILWLLVFPQLTGITIQKGVMPDIQELWIDSCLMLNAVPYGIESLTNLQSLLLTNCSASLIGRVNDVESKDRSKVLHIPNIKCFKRRGELP</sequence>
<dbReference type="Gene3D" id="3.80.10.10">
    <property type="entry name" value="Ribonuclease Inhibitor"/>
    <property type="match status" value="1"/>
</dbReference>
<dbReference type="InterPro" id="IPR055414">
    <property type="entry name" value="LRR_R13L4/SHOC2-like"/>
</dbReference>
<dbReference type="PROSITE" id="PS00063">
    <property type="entry name" value="ALDOKETO_REDUCTASE_3"/>
    <property type="match status" value="1"/>
</dbReference>
<comment type="caution">
    <text evidence="8">The sequence shown here is derived from an EMBL/GenBank/DDBJ whole genome shotgun (WGS) entry which is preliminary data.</text>
</comment>
<dbReference type="InterPro" id="IPR044974">
    <property type="entry name" value="Disease_R_plants"/>
</dbReference>
<dbReference type="InterPro" id="IPR036388">
    <property type="entry name" value="WH-like_DNA-bd_sf"/>
</dbReference>